<keyword evidence="2" id="KW-1185">Reference proteome</keyword>
<reference evidence="3" key="1">
    <citation type="submission" date="2016-11" db="UniProtKB">
        <authorList>
            <consortium name="WormBaseParasite"/>
        </authorList>
    </citation>
    <scope>IDENTIFICATION</scope>
</reference>
<protein>
    <submittedName>
        <fullName evidence="3">Uncharacterized protein</fullName>
    </submittedName>
</protein>
<dbReference type="WBParaSite" id="Csp11.Scaffold629.g16460.t1">
    <property type="protein sequence ID" value="Csp11.Scaffold629.g16460.t1"/>
    <property type="gene ID" value="Csp11.Scaffold629.g16460"/>
</dbReference>
<proteinExistence type="predicted"/>
<name>A0A1I7UAA9_9PELO</name>
<feature type="region of interest" description="Disordered" evidence="1">
    <location>
        <begin position="54"/>
        <end position="96"/>
    </location>
</feature>
<evidence type="ECO:0000313" key="2">
    <source>
        <dbReference type="Proteomes" id="UP000095282"/>
    </source>
</evidence>
<feature type="compositionally biased region" description="Basic and acidic residues" evidence="1">
    <location>
        <begin position="85"/>
        <end position="96"/>
    </location>
</feature>
<evidence type="ECO:0000256" key="1">
    <source>
        <dbReference type="SAM" id="MobiDB-lite"/>
    </source>
</evidence>
<evidence type="ECO:0000313" key="3">
    <source>
        <dbReference type="WBParaSite" id="Csp11.Scaffold629.g16460.t1"/>
    </source>
</evidence>
<dbReference type="AlphaFoldDB" id="A0A1I7UAA9"/>
<organism evidence="2 3">
    <name type="scientific">Caenorhabditis tropicalis</name>
    <dbReference type="NCBI Taxonomy" id="1561998"/>
    <lineage>
        <taxon>Eukaryota</taxon>
        <taxon>Metazoa</taxon>
        <taxon>Ecdysozoa</taxon>
        <taxon>Nematoda</taxon>
        <taxon>Chromadorea</taxon>
        <taxon>Rhabditida</taxon>
        <taxon>Rhabditina</taxon>
        <taxon>Rhabditomorpha</taxon>
        <taxon>Rhabditoidea</taxon>
        <taxon>Rhabditidae</taxon>
        <taxon>Peloderinae</taxon>
        <taxon>Caenorhabditis</taxon>
    </lineage>
</organism>
<accession>A0A1I7UAA9</accession>
<sequence length="96" mass="11079">MNNETKEHLVLPSPPLLLLLKDTEEEEEDKRSHSLGRAYIHEVNTEKRLIKIEAKDNRDDDDQGDDRLVKRGTSGYGSFIAMEKGTSERRKTKELL</sequence>
<dbReference type="Proteomes" id="UP000095282">
    <property type="component" value="Unplaced"/>
</dbReference>